<feature type="compositionally biased region" description="Low complexity" evidence="1">
    <location>
        <begin position="187"/>
        <end position="196"/>
    </location>
</feature>
<feature type="region of interest" description="Disordered" evidence="1">
    <location>
        <begin position="187"/>
        <end position="247"/>
    </location>
</feature>
<feature type="compositionally biased region" description="Low complexity" evidence="1">
    <location>
        <begin position="48"/>
        <end position="63"/>
    </location>
</feature>
<feature type="compositionally biased region" description="Low complexity" evidence="1">
    <location>
        <begin position="478"/>
        <end position="493"/>
    </location>
</feature>
<feature type="compositionally biased region" description="Low complexity" evidence="1">
    <location>
        <begin position="213"/>
        <end position="228"/>
    </location>
</feature>
<dbReference type="EMBL" id="JAAAIP010000102">
    <property type="protein sequence ID" value="KAG0325758.1"/>
    <property type="molecule type" value="Genomic_DNA"/>
</dbReference>
<comment type="caution">
    <text evidence="2">The sequence shown here is derived from an EMBL/GenBank/DDBJ whole genome shotgun (WGS) entry which is preliminary data.</text>
</comment>
<evidence type="ECO:0000313" key="3">
    <source>
        <dbReference type="Proteomes" id="UP000738325"/>
    </source>
</evidence>
<feature type="compositionally biased region" description="Low complexity" evidence="1">
    <location>
        <begin position="87"/>
        <end position="109"/>
    </location>
</feature>
<evidence type="ECO:0000256" key="1">
    <source>
        <dbReference type="SAM" id="MobiDB-lite"/>
    </source>
</evidence>
<feature type="compositionally biased region" description="Low complexity" evidence="1">
    <location>
        <begin position="410"/>
        <end position="438"/>
    </location>
</feature>
<keyword evidence="3" id="KW-1185">Reference proteome</keyword>
<accession>A0A9P6RPY1</accession>
<feature type="compositionally biased region" description="Low complexity" evidence="1">
    <location>
        <begin position="301"/>
        <end position="318"/>
    </location>
</feature>
<dbReference type="AlphaFoldDB" id="A0A9P6RPY1"/>
<organism evidence="2 3">
    <name type="scientific">Dissophora globulifera</name>
    <dbReference type="NCBI Taxonomy" id="979702"/>
    <lineage>
        <taxon>Eukaryota</taxon>
        <taxon>Fungi</taxon>
        <taxon>Fungi incertae sedis</taxon>
        <taxon>Mucoromycota</taxon>
        <taxon>Mortierellomycotina</taxon>
        <taxon>Mortierellomycetes</taxon>
        <taxon>Mortierellales</taxon>
        <taxon>Mortierellaceae</taxon>
        <taxon>Dissophora</taxon>
    </lineage>
</organism>
<reference evidence="2" key="1">
    <citation type="journal article" date="2020" name="Fungal Divers.">
        <title>Resolving the Mortierellaceae phylogeny through synthesis of multi-gene phylogenetics and phylogenomics.</title>
        <authorList>
            <person name="Vandepol N."/>
            <person name="Liber J."/>
            <person name="Desiro A."/>
            <person name="Na H."/>
            <person name="Kennedy M."/>
            <person name="Barry K."/>
            <person name="Grigoriev I.V."/>
            <person name="Miller A.N."/>
            <person name="O'Donnell K."/>
            <person name="Stajich J.E."/>
            <person name="Bonito G."/>
        </authorList>
    </citation>
    <scope>NUCLEOTIDE SEQUENCE</scope>
    <source>
        <strain evidence="2">REB-010B</strain>
    </source>
</reference>
<sequence length="776" mass="83140">MTSPTLEPFDGPPPPAPRPIAKTLSSRPRQHVQLPMPQQPPQQPPQYHPQHQQQQQHPSQHPQQTKRAQEHYDSSLDFFSSLEGTLSGLSHQSSMSSPVSSSLAPSTQSKQPTQLPAFPSSDYSVFARTSTINKATLVSYSAQQPSGKNVSSALDDASTPPVSLFTTTAPMTPFDFSASRASATAAAASVTPATLSEPTSSVTFQRKNRDSHPFQPSSSSISVPAPTSAGDLKPTLSTSSSMPSEWALATPTARISLTSSSVLTPLPSKAPPKIPARILNTPQNPIPLPSQSSGSRSYLTPQASKQSQQPSSRRSASSHIPQDSLAQDLRLQEAALDPMPQPAQRKSHALPPPPPPSQVSTSSLPVAEVTPSPWEDDEDFYRPAPPPPPPSQMTAAPSRKPSPIPPTTHAQPQPQPQSQSQSQAQAQPQPQPQAQSQQKQRKKQHQQQQQQPSDKALKQAPPSPLSPKELRQGVANGSSPSSTSVASTSDSITPYPPPPPLILYSDDQITISSLHLTIHAFYFPLNTPLTISLLSITDVETLPAHGDAENSGGMAGWLKYKNWGMSALSDIWWARDPQRSVTGAFMTSTMPSKSSGAGDKENAPPVHVVVRVKGEWLRKGFGVQDERGVKVLQDAWKSVKENEVGLKPLKSARGESGHDHEGNLAANKLMGDGANGGGGSEKRRWLNYQNTWTAYPFADDSPQFLAQQQRRGGSAVSVVGGLGSTLASKAMRYHQPLRPRKSASSSSGGVAVLGEDESCGDDPLFIDNDLNIHEEI</sequence>
<feature type="compositionally biased region" description="Polar residues" evidence="1">
    <location>
        <begin position="289"/>
        <end position="300"/>
    </location>
</feature>
<evidence type="ECO:0000313" key="2">
    <source>
        <dbReference type="EMBL" id="KAG0325758.1"/>
    </source>
</evidence>
<gene>
    <name evidence="2" type="ORF">BGZ99_000203</name>
</gene>
<protein>
    <submittedName>
        <fullName evidence="2">Uncharacterized protein</fullName>
    </submittedName>
</protein>
<feature type="region of interest" description="Disordered" evidence="1">
    <location>
        <begin position="1"/>
        <end position="120"/>
    </location>
</feature>
<name>A0A9P6RPY1_9FUNG</name>
<dbReference type="Proteomes" id="UP000738325">
    <property type="component" value="Unassembled WGS sequence"/>
</dbReference>
<feature type="region of interest" description="Disordered" evidence="1">
    <location>
        <begin position="733"/>
        <end position="755"/>
    </location>
</feature>
<feature type="compositionally biased region" description="Low complexity" evidence="1">
    <location>
        <begin position="742"/>
        <end position="752"/>
    </location>
</feature>
<dbReference type="OrthoDB" id="2321699at2759"/>
<feature type="compositionally biased region" description="Pro residues" evidence="1">
    <location>
        <begin position="37"/>
        <end position="47"/>
    </location>
</feature>
<proteinExistence type="predicted"/>
<feature type="region of interest" description="Disordered" evidence="1">
    <location>
        <begin position="262"/>
        <end position="493"/>
    </location>
</feature>